<evidence type="ECO:0008006" key="4">
    <source>
        <dbReference type="Google" id="ProtNLM"/>
    </source>
</evidence>
<feature type="transmembrane region" description="Helical" evidence="1">
    <location>
        <begin position="74"/>
        <end position="93"/>
    </location>
</feature>
<dbReference type="Proteomes" id="UP000249447">
    <property type="component" value="Chromosome"/>
</dbReference>
<dbReference type="KEGG" id="lmb:C9I47_1810"/>
<keyword evidence="3" id="KW-1185">Reference proteome</keyword>
<proteinExistence type="predicted"/>
<dbReference type="AlphaFoldDB" id="A0A2U9TD51"/>
<organism evidence="2 3">
    <name type="scientific">Marilutibacter maris</name>
    <dbReference type="NCBI Taxonomy" id="1605891"/>
    <lineage>
        <taxon>Bacteria</taxon>
        <taxon>Pseudomonadati</taxon>
        <taxon>Pseudomonadota</taxon>
        <taxon>Gammaproteobacteria</taxon>
        <taxon>Lysobacterales</taxon>
        <taxon>Lysobacteraceae</taxon>
        <taxon>Marilutibacter</taxon>
    </lineage>
</organism>
<name>A0A2U9TD51_9GAMM</name>
<reference evidence="2 3" key="1">
    <citation type="submission" date="2018-05" db="EMBL/GenBank/DDBJ databases">
        <title>The complete genome of Lysobacter maris HZ9B, a marine bacterium antagonistic against terrestrial plant pathogens.</title>
        <authorList>
            <person name="Zhang X.-Q."/>
        </authorList>
    </citation>
    <scope>NUCLEOTIDE SEQUENCE [LARGE SCALE GENOMIC DNA]</scope>
    <source>
        <strain evidence="2 3">HZ9B</strain>
    </source>
</reference>
<keyword evidence="1" id="KW-0472">Membrane</keyword>
<sequence length="177" mass="18837">MALSHAFSGELHSTKVAAIFDDDARAREVARRLRLELALGHGQVRVIHPRDPVPGRKLEPEVSGIRRTLVRSHLTMGVGGALIGAALFVLLRVTGVTMIVSSVTISLLVLMFYGAVSGLLIGGLVGLRPDHDAYVHTVLSEVRHGRAAVVVHARNGEERDRADAMLSAAGATTVTTL</sequence>
<evidence type="ECO:0000313" key="3">
    <source>
        <dbReference type="Proteomes" id="UP000249447"/>
    </source>
</evidence>
<dbReference type="EMBL" id="CP029843">
    <property type="protein sequence ID" value="AWV07499.1"/>
    <property type="molecule type" value="Genomic_DNA"/>
</dbReference>
<keyword evidence="1" id="KW-1133">Transmembrane helix</keyword>
<feature type="transmembrane region" description="Helical" evidence="1">
    <location>
        <begin position="99"/>
        <end position="121"/>
    </location>
</feature>
<gene>
    <name evidence="2" type="ORF">C9I47_1810</name>
</gene>
<evidence type="ECO:0000313" key="2">
    <source>
        <dbReference type="EMBL" id="AWV07499.1"/>
    </source>
</evidence>
<keyword evidence="1" id="KW-0812">Transmembrane</keyword>
<protein>
    <recommendedName>
        <fullName evidence="4">Riboflavin biosynthesis protein RibA</fullName>
    </recommendedName>
</protein>
<accession>A0A2U9TD51</accession>
<evidence type="ECO:0000256" key="1">
    <source>
        <dbReference type="SAM" id="Phobius"/>
    </source>
</evidence>
<dbReference type="RefSeq" id="WP_111266597.1">
    <property type="nucleotide sequence ID" value="NZ_CP029843.1"/>
</dbReference>
<dbReference type="OrthoDB" id="8562850at2"/>